<dbReference type="GO" id="GO:0051539">
    <property type="term" value="F:4 iron, 4 sulfur cluster binding"/>
    <property type="evidence" value="ECO:0007669"/>
    <property type="project" value="TreeGrafter"/>
</dbReference>
<organism evidence="7 8">
    <name type="scientific">Cystobacter ferrugineus</name>
    <dbReference type="NCBI Taxonomy" id="83449"/>
    <lineage>
        <taxon>Bacteria</taxon>
        <taxon>Pseudomonadati</taxon>
        <taxon>Myxococcota</taxon>
        <taxon>Myxococcia</taxon>
        <taxon>Myxococcales</taxon>
        <taxon>Cystobacterineae</taxon>
        <taxon>Archangiaceae</taxon>
        <taxon>Cystobacter</taxon>
    </lineage>
</organism>
<keyword evidence="2" id="KW-0949">S-adenosyl-L-methionine</keyword>
<dbReference type="AlphaFoldDB" id="A0A1L9AWJ6"/>
<keyword evidence="3" id="KW-0479">Metal-binding</keyword>
<dbReference type="GO" id="GO:0003824">
    <property type="term" value="F:catalytic activity"/>
    <property type="evidence" value="ECO:0007669"/>
    <property type="project" value="InterPro"/>
</dbReference>
<dbReference type="GO" id="GO:0006779">
    <property type="term" value="P:porphyrin-containing compound biosynthetic process"/>
    <property type="evidence" value="ECO:0007669"/>
    <property type="project" value="TreeGrafter"/>
</dbReference>
<dbReference type="Proteomes" id="UP000182229">
    <property type="component" value="Unassembled WGS sequence"/>
</dbReference>
<dbReference type="CDD" id="cd01335">
    <property type="entry name" value="Radical_SAM"/>
    <property type="match status" value="1"/>
</dbReference>
<evidence type="ECO:0000259" key="6">
    <source>
        <dbReference type="PROSITE" id="PS51918"/>
    </source>
</evidence>
<evidence type="ECO:0000313" key="8">
    <source>
        <dbReference type="Proteomes" id="UP000182229"/>
    </source>
</evidence>
<dbReference type="InterPro" id="IPR006638">
    <property type="entry name" value="Elp3/MiaA/NifB-like_rSAM"/>
</dbReference>
<evidence type="ECO:0000256" key="5">
    <source>
        <dbReference type="ARBA" id="ARBA00023014"/>
    </source>
</evidence>
<dbReference type="STRING" id="83449.BON30_44060"/>
<protein>
    <recommendedName>
        <fullName evidence="6">Radical SAM core domain-containing protein</fullName>
    </recommendedName>
</protein>
<keyword evidence="5" id="KW-0411">Iron-sulfur</keyword>
<gene>
    <name evidence="7" type="ORF">BON30_44060</name>
</gene>
<evidence type="ECO:0000256" key="1">
    <source>
        <dbReference type="ARBA" id="ARBA00001966"/>
    </source>
</evidence>
<dbReference type="InterPro" id="IPR013785">
    <property type="entry name" value="Aldolase_TIM"/>
</dbReference>
<dbReference type="InterPro" id="IPR058240">
    <property type="entry name" value="rSAM_sf"/>
</dbReference>
<sequence>METTQNLLGTRYRKMPSSVTTWWNLPPNPNLTYEEVLRSLTEAPVFPDSTLQLYIHVPYCALTCRFCCFSGANHNKLRTIDRFSRLVVEQLKEMVNATKMRGRHVRSVYVGGGSPDHLGKEIGYILGEVRKLPGVDDRTEVTVEANYSTVSDEFLDELIRHNVTKFSCGVQSLDPKVREYMRLPRNLSKLWDIFNRLHGRIPLIDGDLLNGLPGQDRRICLSDLTQMMEHPAINCVSSYLYIPTGAPGVVAACATGELPPTPTQEEIALTRLLVFSQFQRRGWVRQGIETYMNPDRVAPELMERCPGNEGIGSRRYEDFLLAAGPMATSYVPGGRLENTNNLELWFSEMEKGRHPFFLPKSTPGHQKDMTLWAFPLDKTGLPKKQYERICEPGVCSEHQLRTFHEFVDEGLIVERPNGDGYELSILGQVFKGSMVADMKNPASRATLDAQIAEGFELAKAIAAGLLKDGNAVNDRQAADKALRTVQS</sequence>
<dbReference type="SMART" id="SM00729">
    <property type="entry name" value="Elp3"/>
    <property type="match status" value="1"/>
</dbReference>
<dbReference type="InterPro" id="IPR007197">
    <property type="entry name" value="rSAM"/>
</dbReference>
<dbReference type="GO" id="GO:0005737">
    <property type="term" value="C:cytoplasm"/>
    <property type="evidence" value="ECO:0007669"/>
    <property type="project" value="TreeGrafter"/>
</dbReference>
<keyword evidence="4" id="KW-0408">Iron</keyword>
<proteinExistence type="predicted"/>
<name>A0A1L9AWJ6_9BACT</name>
<accession>A0A1L9AWJ6</accession>
<dbReference type="PROSITE" id="PS51918">
    <property type="entry name" value="RADICAL_SAM"/>
    <property type="match status" value="1"/>
</dbReference>
<comment type="caution">
    <text evidence="7">The sequence shown here is derived from an EMBL/GenBank/DDBJ whole genome shotgun (WGS) entry which is preliminary data.</text>
</comment>
<dbReference type="PANTHER" id="PTHR13932">
    <property type="entry name" value="COPROPORPHYRINIGEN III OXIDASE"/>
    <property type="match status" value="1"/>
</dbReference>
<reference evidence="8" key="1">
    <citation type="submission" date="2016-11" db="EMBL/GenBank/DDBJ databases">
        <authorList>
            <person name="Shukria A."/>
            <person name="Stevens D.C."/>
        </authorList>
    </citation>
    <scope>NUCLEOTIDE SEQUENCE [LARGE SCALE GENOMIC DNA]</scope>
    <source>
        <strain evidence="8">Cbfe23</strain>
    </source>
</reference>
<dbReference type="OrthoDB" id="9808022at2"/>
<dbReference type="EMBL" id="MPIN01000020">
    <property type="protein sequence ID" value="OJH34293.1"/>
    <property type="molecule type" value="Genomic_DNA"/>
</dbReference>
<dbReference type="InterPro" id="IPR034505">
    <property type="entry name" value="Coproporphyrinogen-III_oxidase"/>
</dbReference>
<comment type="cofactor">
    <cofactor evidence="1">
        <name>[4Fe-4S] cluster</name>
        <dbReference type="ChEBI" id="CHEBI:49883"/>
    </cofactor>
</comment>
<feature type="domain" description="Radical SAM core" evidence="6">
    <location>
        <begin position="45"/>
        <end position="285"/>
    </location>
</feature>
<keyword evidence="8" id="KW-1185">Reference proteome</keyword>
<evidence type="ECO:0000256" key="4">
    <source>
        <dbReference type="ARBA" id="ARBA00023004"/>
    </source>
</evidence>
<dbReference type="Pfam" id="PF04055">
    <property type="entry name" value="Radical_SAM"/>
    <property type="match status" value="1"/>
</dbReference>
<evidence type="ECO:0000256" key="3">
    <source>
        <dbReference type="ARBA" id="ARBA00022723"/>
    </source>
</evidence>
<dbReference type="SUPFAM" id="SSF102114">
    <property type="entry name" value="Radical SAM enzymes"/>
    <property type="match status" value="1"/>
</dbReference>
<reference evidence="7 8" key="2">
    <citation type="submission" date="2016-12" db="EMBL/GenBank/DDBJ databases">
        <title>Draft Genome Sequence of Cystobacter ferrugineus Strain Cbfe23.</title>
        <authorList>
            <person name="Akbar S."/>
            <person name="Dowd S.E."/>
            <person name="Stevens D.C."/>
        </authorList>
    </citation>
    <scope>NUCLEOTIDE SEQUENCE [LARGE SCALE GENOMIC DNA]</scope>
    <source>
        <strain evidence="7 8">Cbfe23</strain>
    </source>
</reference>
<dbReference type="Gene3D" id="3.20.20.70">
    <property type="entry name" value="Aldolase class I"/>
    <property type="match status" value="1"/>
</dbReference>
<evidence type="ECO:0000313" key="7">
    <source>
        <dbReference type="EMBL" id="OJH34293.1"/>
    </source>
</evidence>
<dbReference type="SFLD" id="SFLDS00029">
    <property type="entry name" value="Radical_SAM"/>
    <property type="match status" value="1"/>
</dbReference>
<dbReference type="GO" id="GO:0046872">
    <property type="term" value="F:metal ion binding"/>
    <property type="evidence" value="ECO:0007669"/>
    <property type="project" value="UniProtKB-KW"/>
</dbReference>
<evidence type="ECO:0000256" key="2">
    <source>
        <dbReference type="ARBA" id="ARBA00022691"/>
    </source>
</evidence>
<dbReference type="RefSeq" id="WP_071904618.1">
    <property type="nucleotide sequence ID" value="NZ_MPIN01000020.1"/>
</dbReference>
<dbReference type="PANTHER" id="PTHR13932:SF5">
    <property type="entry name" value="RADICAL S-ADENOSYL METHIONINE DOMAIN-CONTAINING PROTEIN 1, MITOCHONDRIAL"/>
    <property type="match status" value="1"/>
</dbReference>